<name>A0A9P8W8A0_9HYPO</name>
<keyword evidence="8" id="KW-1185">Reference proteome</keyword>
<evidence type="ECO:0000256" key="2">
    <source>
        <dbReference type="ARBA" id="ARBA00022692"/>
    </source>
</evidence>
<dbReference type="EMBL" id="JAGPYM010000007">
    <property type="protein sequence ID" value="KAH6892416.1"/>
    <property type="molecule type" value="Genomic_DNA"/>
</dbReference>
<feature type="transmembrane region" description="Helical" evidence="6">
    <location>
        <begin position="224"/>
        <end position="242"/>
    </location>
</feature>
<feature type="transmembrane region" description="Helical" evidence="6">
    <location>
        <begin position="503"/>
        <end position="524"/>
    </location>
</feature>
<evidence type="ECO:0000256" key="1">
    <source>
        <dbReference type="ARBA" id="ARBA00004141"/>
    </source>
</evidence>
<evidence type="ECO:0000256" key="3">
    <source>
        <dbReference type="ARBA" id="ARBA00022989"/>
    </source>
</evidence>
<dbReference type="Pfam" id="PF07690">
    <property type="entry name" value="MFS_1"/>
    <property type="match status" value="1"/>
</dbReference>
<dbReference type="PANTHER" id="PTHR23502:SF164">
    <property type="entry name" value="MAJOR FACILITATOR SUPERFAMILY (MFS) PROFILE DOMAIN-CONTAINING PROTEIN"/>
    <property type="match status" value="1"/>
</dbReference>
<comment type="subcellular location">
    <subcellularLocation>
        <location evidence="1">Membrane</location>
        <topology evidence="1">Multi-pass membrane protein</topology>
    </subcellularLocation>
</comment>
<keyword evidence="3 6" id="KW-1133">Transmembrane helix</keyword>
<feature type="transmembrane region" description="Helical" evidence="6">
    <location>
        <begin position="192"/>
        <end position="212"/>
    </location>
</feature>
<accession>A0A9P8W8A0</accession>
<feature type="transmembrane region" description="Helical" evidence="6">
    <location>
        <begin position="406"/>
        <end position="427"/>
    </location>
</feature>
<dbReference type="PANTHER" id="PTHR23502">
    <property type="entry name" value="MAJOR FACILITATOR SUPERFAMILY"/>
    <property type="match status" value="1"/>
</dbReference>
<evidence type="ECO:0000256" key="6">
    <source>
        <dbReference type="SAM" id="Phobius"/>
    </source>
</evidence>
<feature type="transmembrane region" description="Helical" evidence="6">
    <location>
        <begin position="467"/>
        <end position="491"/>
    </location>
</feature>
<comment type="caution">
    <text evidence="7">The sequence shown here is derived from an EMBL/GenBank/DDBJ whole genome shotgun (WGS) entry which is preliminary data.</text>
</comment>
<evidence type="ECO:0000313" key="7">
    <source>
        <dbReference type="EMBL" id="KAH6892416.1"/>
    </source>
</evidence>
<feature type="transmembrane region" description="Helical" evidence="6">
    <location>
        <begin position="364"/>
        <end position="386"/>
    </location>
</feature>
<keyword evidence="5" id="KW-0325">Glycoprotein</keyword>
<feature type="transmembrane region" description="Helical" evidence="6">
    <location>
        <begin position="156"/>
        <end position="180"/>
    </location>
</feature>
<proteinExistence type="predicted"/>
<protein>
    <submittedName>
        <fullName evidence="7">Major facilitator superfamily domain-containing protein</fullName>
    </submittedName>
</protein>
<sequence length="546" mass="59372">MEDHISEVELVPMDRPSASSKHASMDVSGSVFFISSSGQVLRLPIPSTSPRDPLTWSRAKRFGACMALQCYSGVCSFEVTVPGILSQAIQHEFQPEEMGPFSVSTLSSAMTLFMGFGYLFSIPISTAVGRRPVFLTGAAITTISTLWAGLSGSFVQLLVAICLQAIAVGTAISMCQMMILDATFIHERPMALSLYWCAGSAVIKLFLVVLPFTTDLATQWRPVYEIWFAPCLLAFIIALLFLPETFFLRPPVALDGRVLVQSASEKVQIYEDWAELSENMDSKPLPDVPQGSTFLHRAKVNRAPGTTWRSLPAAYMQMLLCLCNPLIVWVALLSASILSGVIYLNLTQPGTLISPPWSQDPERVSIYLGVSGILGSLLAIPAAGPLISWSTRYFALRRNGIRHAEVYLPGFIPPVLCGVLSVGLFYLVTSQELPALWHYVASALSIMSYVSGNVAIVLWMTEAFPNWAAAALAVQMFTTNMVSFGTGALLLPAVNGGHIKIPALVIMGLILGLGAIALPVSFWGKSARQYIHGRWSSMERTALRPQ</sequence>
<dbReference type="Gene3D" id="1.20.1250.20">
    <property type="entry name" value="MFS general substrate transporter like domains"/>
    <property type="match status" value="1"/>
</dbReference>
<feature type="transmembrane region" description="Helical" evidence="6">
    <location>
        <begin position="132"/>
        <end position="150"/>
    </location>
</feature>
<dbReference type="SUPFAM" id="SSF103473">
    <property type="entry name" value="MFS general substrate transporter"/>
    <property type="match status" value="1"/>
</dbReference>
<evidence type="ECO:0000313" key="8">
    <source>
        <dbReference type="Proteomes" id="UP000777438"/>
    </source>
</evidence>
<dbReference type="InterPro" id="IPR036259">
    <property type="entry name" value="MFS_trans_sf"/>
</dbReference>
<evidence type="ECO:0000256" key="5">
    <source>
        <dbReference type="ARBA" id="ARBA00023180"/>
    </source>
</evidence>
<dbReference type="AlphaFoldDB" id="A0A9P8W8A0"/>
<organism evidence="7 8">
    <name type="scientific">Thelonectria olida</name>
    <dbReference type="NCBI Taxonomy" id="1576542"/>
    <lineage>
        <taxon>Eukaryota</taxon>
        <taxon>Fungi</taxon>
        <taxon>Dikarya</taxon>
        <taxon>Ascomycota</taxon>
        <taxon>Pezizomycotina</taxon>
        <taxon>Sordariomycetes</taxon>
        <taxon>Hypocreomycetidae</taxon>
        <taxon>Hypocreales</taxon>
        <taxon>Nectriaceae</taxon>
        <taxon>Thelonectria</taxon>
    </lineage>
</organism>
<keyword evidence="4 6" id="KW-0472">Membrane</keyword>
<feature type="transmembrane region" description="Helical" evidence="6">
    <location>
        <begin position="319"/>
        <end position="344"/>
    </location>
</feature>
<dbReference type="GO" id="GO:0022857">
    <property type="term" value="F:transmembrane transporter activity"/>
    <property type="evidence" value="ECO:0007669"/>
    <property type="project" value="InterPro"/>
</dbReference>
<dbReference type="Proteomes" id="UP000777438">
    <property type="component" value="Unassembled WGS sequence"/>
</dbReference>
<keyword evidence="2 6" id="KW-0812">Transmembrane</keyword>
<feature type="transmembrane region" description="Helical" evidence="6">
    <location>
        <begin position="101"/>
        <end position="120"/>
    </location>
</feature>
<feature type="transmembrane region" description="Helical" evidence="6">
    <location>
        <begin position="439"/>
        <end position="460"/>
    </location>
</feature>
<evidence type="ECO:0000256" key="4">
    <source>
        <dbReference type="ARBA" id="ARBA00023136"/>
    </source>
</evidence>
<reference evidence="7 8" key="1">
    <citation type="journal article" date="2021" name="Nat. Commun.">
        <title>Genetic determinants of endophytism in the Arabidopsis root mycobiome.</title>
        <authorList>
            <person name="Mesny F."/>
            <person name="Miyauchi S."/>
            <person name="Thiergart T."/>
            <person name="Pickel B."/>
            <person name="Atanasova L."/>
            <person name="Karlsson M."/>
            <person name="Huettel B."/>
            <person name="Barry K.W."/>
            <person name="Haridas S."/>
            <person name="Chen C."/>
            <person name="Bauer D."/>
            <person name="Andreopoulos W."/>
            <person name="Pangilinan J."/>
            <person name="LaButti K."/>
            <person name="Riley R."/>
            <person name="Lipzen A."/>
            <person name="Clum A."/>
            <person name="Drula E."/>
            <person name="Henrissat B."/>
            <person name="Kohler A."/>
            <person name="Grigoriev I.V."/>
            <person name="Martin F.M."/>
            <person name="Hacquard S."/>
        </authorList>
    </citation>
    <scope>NUCLEOTIDE SEQUENCE [LARGE SCALE GENOMIC DNA]</scope>
    <source>
        <strain evidence="7 8">MPI-CAGE-CH-0241</strain>
    </source>
</reference>
<dbReference type="OrthoDB" id="268400at2759"/>
<dbReference type="InterPro" id="IPR011701">
    <property type="entry name" value="MFS"/>
</dbReference>
<gene>
    <name evidence="7" type="ORF">B0T10DRAFT_483745</name>
</gene>
<dbReference type="GO" id="GO:0005886">
    <property type="term" value="C:plasma membrane"/>
    <property type="evidence" value="ECO:0007669"/>
    <property type="project" value="TreeGrafter"/>
</dbReference>